<protein>
    <submittedName>
        <fullName evidence="2">Uncharacterized protein</fullName>
    </submittedName>
</protein>
<reference evidence="3" key="2">
    <citation type="submission" date="2015-01" db="EMBL/GenBank/DDBJ databases">
        <title>Evolutionary Origins and Diversification of the Mycorrhizal Mutualists.</title>
        <authorList>
            <consortium name="DOE Joint Genome Institute"/>
            <consortium name="Mycorrhizal Genomics Consortium"/>
            <person name="Kohler A."/>
            <person name="Kuo A."/>
            <person name="Nagy L.G."/>
            <person name="Floudas D."/>
            <person name="Copeland A."/>
            <person name="Barry K.W."/>
            <person name="Cichocki N."/>
            <person name="Veneault-Fourrey C."/>
            <person name="LaButti K."/>
            <person name="Lindquist E.A."/>
            <person name="Lipzen A."/>
            <person name="Lundell T."/>
            <person name="Morin E."/>
            <person name="Murat C."/>
            <person name="Riley R."/>
            <person name="Ohm R."/>
            <person name="Sun H."/>
            <person name="Tunlid A."/>
            <person name="Henrissat B."/>
            <person name="Grigoriev I.V."/>
            <person name="Hibbett D.S."/>
            <person name="Martin F."/>
        </authorList>
    </citation>
    <scope>NUCLEOTIDE SEQUENCE [LARGE SCALE GENOMIC DNA]</scope>
    <source>
        <strain evidence="3">Marx 270</strain>
    </source>
</reference>
<sequence>MSVFRFVTIGTGLLGCTLVIARFSLDLIANPDIDLNSFILLNSRFDWSSPSSRVRAPCDKGWISTHLRCSNGTPDQLRSNLSRKPRSCRSDVQRSHPRSVSLCKHAAEISVTSFI</sequence>
<evidence type="ECO:0000313" key="2">
    <source>
        <dbReference type="EMBL" id="KIO12448.1"/>
    </source>
</evidence>
<dbReference type="EMBL" id="KN831947">
    <property type="protein sequence ID" value="KIO12448.1"/>
    <property type="molecule type" value="Genomic_DNA"/>
</dbReference>
<dbReference type="InParanoid" id="A0A0C3JTI4"/>
<dbReference type="Proteomes" id="UP000054217">
    <property type="component" value="Unassembled WGS sequence"/>
</dbReference>
<keyword evidence="3" id="KW-1185">Reference proteome</keyword>
<dbReference type="AlphaFoldDB" id="A0A0C3JTI4"/>
<name>A0A0C3JTI4_PISTI</name>
<gene>
    <name evidence="2" type="ORF">M404DRAFT_993436</name>
</gene>
<dbReference type="PROSITE" id="PS51257">
    <property type="entry name" value="PROKAR_LIPOPROTEIN"/>
    <property type="match status" value="1"/>
</dbReference>
<organism evidence="2 3">
    <name type="scientific">Pisolithus tinctorius Marx 270</name>
    <dbReference type="NCBI Taxonomy" id="870435"/>
    <lineage>
        <taxon>Eukaryota</taxon>
        <taxon>Fungi</taxon>
        <taxon>Dikarya</taxon>
        <taxon>Basidiomycota</taxon>
        <taxon>Agaricomycotina</taxon>
        <taxon>Agaricomycetes</taxon>
        <taxon>Agaricomycetidae</taxon>
        <taxon>Boletales</taxon>
        <taxon>Sclerodermatineae</taxon>
        <taxon>Pisolithaceae</taxon>
        <taxon>Pisolithus</taxon>
    </lineage>
</organism>
<evidence type="ECO:0000313" key="3">
    <source>
        <dbReference type="Proteomes" id="UP000054217"/>
    </source>
</evidence>
<dbReference type="HOGENOM" id="CLU_2114744_0_0_1"/>
<reference evidence="2 3" key="1">
    <citation type="submission" date="2014-04" db="EMBL/GenBank/DDBJ databases">
        <authorList>
            <consortium name="DOE Joint Genome Institute"/>
            <person name="Kuo A."/>
            <person name="Kohler A."/>
            <person name="Costa M.D."/>
            <person name="Nagy L.G."/>
            <person name="Floudas D."/>
            <person name="Copeland A."/>
            <person name="Barry K.W."/>
            <person name="Cichocki N."/>
            <person name="Veneault-Fourrey C."/>
            <person name="LaButti K."/>
            <person name="Lindquist E.A."/>
            <person name="Lipzen A."/>
            <person name="Lundell T."/>
            <person name="Morin E."/>
            <person name="Murat C."/>
            <person name="Sun H."/>
            <person name="Tunlid A."/>
            <person name="Henrissat B."/>
            <person name="Grigoriev I.V."/>
            <person name="Hibbett D.S."/>
            <person name="Martin F."/>
            <person name="Nordberg H.P."/>
            <person name="Cantor M.N."/>
            <person name="Hua S.X."/>
        </authorList>
    </citation>
    <scope>NUCLEOTIDE SEQUENCE [LARGE SCALE GENOMIC DNA]</scope>
    <source>
        <strain evidence="2 3">Marx 270</strain>
    </source>
</reference>
<feature type="region of interest" description="Disordered" evidence="1">
    <location>
        <begin position="73"/>
        <end position="93"/>
    </location>
</feature>
<proteinExistence type="predicted"/>
<feature type="non-terminal residue" evidence="2">
    <location>
        <position position="115"/>
    </location>
</feature>
<accession>A0A0C3JTI4</accession>
<evidence type="ECO:0000256" key="1">
    <source>
        <dbReference type="SAM" id="MobiDB-lite"/>
    </source>
</evidence>